<reference evidence="6 7" key="1">
    <citation type="journal article" date="2011" name="Science">
        <title>The Selaginella genome identifies genetic changes associated with the evolution of vascular plants.</title>
        <authorList>
            <person name="Banks J.A."/>
            <person name="Nishiyama T."/>
            <person name="Hasebe M."/>
            <person name="Bowman J.L."/>
            <person name="Gribskov M."/>
            <person name="dePamphilis C."/>
            <person name="Albert V.A."/>
            <person name="Aono N."/>
            <person name="Aoyama T."/>
            <person name="Ambrose B.A."/>
            <person name="Ashton N.W."/>
            <person name="Axtell M.J."/>
            <person name="Barker E."/>
            <person name="Barker M.S."/>
            <person name="Bennetzen J.L."/>
            <person name="Bonawitz N.D."/>
            <person name="Chapple C."/>
            <person name="Cheng C."/>
            <person name="Correa L.G."/>
            <person name="Dacre M."/>
            <person name="DeBarry J."/>
            <person name="Dreyer I."/>
            <person name="Elias M."/>
            <person name="Engstrom E.M."/>
            <person name="Estelle M."/>
            <person name="Feng L."/>
            <person name="Finet C."/>
            <person name="Floyd S.K."/>
            <person name="Frommer W.B."/>
            <person name="Fujita T."/>
            <person name="Gramzow L."/>
            <person name="Gutensohn M."/>
            <person name="Harholt J."/>
            <person name="Hattori M."/>
            <person name="Heyl A."/>
            <person name="Hirai T."/>
            <person name="Hiwatashi Y."/>
            <person name="Ishikawa M."/>
            <person name="Iwata M."/>
            <person name="Karol K.G."/>
            <person name="Koehler B."/>
            <person name="Kolukisaoglu U."/>
            <person name="Kubo M."/>
            <person name="Kurata T."/>
            <person name="Lalonde S."/>
            <person name="Li K."/>
            <person name="Li Y."/>
            <person name="Litt A."/>
            <person name="Lyons E."/>
            <person name="Manning G."/>
            <person name="Maruyama T."/>
            <person name="Michael T.P."/>
            <person name="Mikami K."/>
            <person name="Miyazaki S."/>
            <person name="Morinaga S."/>
            <person name="Murata T."/>
            <person name="Mueller-Roeber B."/>
            <person name="Nelson D.R."/>
            <person name="Obara M."/>
            <person name="Oguri Y."/>
            <person name="Olmstead R.G."/>
            <person name="Onodera N."/>
            <person name="Petersen B.L."/>
            <person name="Pils B."/>
            <person name="Prigge M."/>
            <person name="Rensing S.A."/>
            <person name="Riano-Pachon D.M."/>
            <person name="Roberts A.W."/>
            <person name="Sato Y."/>
            <person name="Scheller H.V."/>
            <person name="Schulz B."/>
            <person name="Schulz C."/>
            <person name="Shakirov E.V."/>
            <person name="Shibagaki N."/>
            <person name="Shinohara N."/>
            <person name="Shippen D.E."/>
            <person name="Soerensen I."/>
            <person name="Sotooka R."/>
            <person name="Sugimoto N."/>
            <person name="Sugita M."/>
            <person name="Sumikawa N."/>
            <person name="Tanurdzic M."/>
            <person name="Theissen G."/>
            <person name="Ulvskov P."/>
            <person name="Wakazuki S."/>
            <person name="Weng J.K."/>
            <person name="Willats W.W."/>
            <person name="Wipf D."/>
            <person name="Wolf P.G."/>
            <person name="Yang L."/>
            <person name="Zimmer A.D."/>
            <person name="Zhu Q."/>
            <person name="Mitros T."/>
            <person name="Hellsten U."/>
            <person name="Loque D."/>
            <person name="Otillar R."/>
            <person name="Salamov A."/>
            <person name="Schmutz J."/>
            <person name="Shapiro H."/>
            <person name="Lindquist E."/>
            <person name="Lucas S."/>
            <person name="Rokhsar D."/>
            <person name="Grigoriev I.V."/>
        </authorList>
    </citation>
    <scope>NUCLEOTIDE SEQUENCE [LARGE SCALE GENOMIC DNA]</scope>
</reference>
<name>D8RZY9_SELML</name>
<dbReference type="EMBL" id="GL377596">
    <property type="protein sequence ID" value="EFJ22236.1"/>
    <property type="molecule type" value="Genomic_DNA"/>
</dbReference>
<dbReference type="FunFam" id="2.40.50.770:FF:000004">
    <property type="entry name" value="RecQ-mediated instability protein (DUF1767)"/>
    <property type="match status" value="1"/>
</dbReference>
<evidence type="ECO:0000256" key="1">
    <source>
        <dbReference type="ARBA" id="ARBA00006395"/>
    </source>
</evidence>
<dbReference type="InParanoid" id="D8RZY9"/>
<sequence>MGASQLPVDSCAEKCFAQLLAADFNLVTDAVLPPGIQAMHKVELAGPFVLQVDETVDICCGLKDRYQERNAGIGSRCLKLSMTDGAQRVFGIEYRPIPQLKVLQPAGLKICVRNVCIRRGMFLLVPEIVTVLGGVVQELEEARQRVVNQVNKPPRGNRHPRGTTPPSLEEQLTQAAWPRTPDVQENNGAAANPGRRQAPVSIEDFSRGSYSYSEQTPTADSLESPPFTYLAVLQRRFMESGVVQSGRVKLVERMIGHSPLEVSAAIASNEHAQMKSKMRELQAFLKRYQGYMDIEFGDIVRVVAVNECLHASGEGWTLLTQVEAQSSSSTEIGLV</sequence>
<dbReference type="Gene3D" id="2.40.50.770">
    <property type="entry name" value="RecQ-mediated genome instability protein Rmi1, C-terminal domain"/>
    <property type="match status" value="1"/>
</dbReference>
<dbReference type="GO" id="GO:0016604">
    <property type="term" value="C:nuclear body"/>
    <property type="evidence" value="ECO:0000318"/>
    <property type="project" value="GO_Central"/>
</dbReference>
<dbReference type="FunCoup" id="D8RZY9">
    <property type="interactions" value="167"/>
</dbReference>
<dbReference type="KEGG" id="smo:SELMODRAFT_416646"/>
<dbReference type="Proteomes" id="UP000001514">
    <property type="component" value="Unassembled WGS sequence"/>
</dbReference>
<evidence type="ECO:0000256" key="3">
    <source>
        <dbReference type="ARBA" id="ARBA00077519"/>
    </source>
</evidence>
<dbReference type="Gramene" id="EFJ22236">
    <property type="protein sequence ID" value="EFJ22236"/>
    <property type="gene ID" value="SELMODRAFT_416646"/>
</dbReference>
<dbReference type="GO" id="GO:0031422">
    <property type="term" value="C:RecQ family helicase-topoisomerase III complex"/>
    <property type="evidence" value="ECO:0000318"/>
    <property type="project" value="GO_Central"/>
</dbReference>
<dbReference type="InterPro" id="IPR042470">
    <property type="entry name" value="RMI1_N_C_sf"/>
</dbReference>
<evidence type="ECO:0000256" key="4">
    <source>
        <dbReference type="SAM" id="MobiDB-lite"/>
    </source>
</evidence>
<keyword evidence="7" id="KW-1185">Reference proteome</keyword>
<dbReference type="eggNOG" id="ENOG502QPJ3">
    <property type="taxonomic scope" value="Eukaryota"/>
</dbReference>
<dbReference type="GO" id="GO:0000724">
    <property type="term" value="P:double-strand break repair via homologous recombination"/>
    <property type="evidence" value="ECO:0000318"/>
    <property type="project" value="GO_Central"/>
</dbReference>
<comment type="similarity">
    <text evidence="1">Belongs to the RMI1 family.</text>
</comment>
<dbReference type="PANTHER" id="PTHR14790">
    <property type="entry name" value="RECQ-MEDIATED GENOME INSTABILITY PROTEIN 1 RMI1"/>
    <property type="match status" value="1"/>
</dbReference>
<dbReference type="AlphaFoldDB" id="D8RZY9"/>
<evidence type="ECO:0000313" key="7">
    <source>
        <dbReference type="Proteomes" id="UP000001514"/>
    </source>
</evidence>
<dbReference type="InterPro" id="IPR013894">
    <property type="entry name" value="RMI1_OB"/>
</dbReference>
<evidence type="ECO:0000256" key="2">
    <source>
        <dbReference type="ARBA" id="ARBA00018987"/>
    </source>
</evidence>
<evidence type="ECO:0000313" key="6">
    <source>
        <dbReference type="EMBL" id="EFJ22236.1"/>
    </source>
</evidence>
<proteinExistence type="inferred from homology"/>
<dbReference type="STRING" id="88036.D8RZY9"/>
<protein>
    <recommendedName>
        <fullName evidence="2">RecQ-mediated genome instability protein 1</fullName>
    </recommendedName>
    <alternativeName>
        <fullName evidence="3">BLM-associated protein of 75 kDa homolog</fullName>
    </alternativeName>
</protein>
<evidence type="ECO:0000259" key="5">
    <source>
        <dbReference type="Pfam" id="PF08585"/>
    </source>
</evidence>
<feature type="region of interest" description="Disordered" evidence="4">
    <location>
        <begin position="147"/>
        <end position="199"/>
    </location>
</feature>
<organism evidence="7">
    <name type="scientific">Selaginella moellendorffii</name>
    <name type="common">Spikemoss</name>
    <dbReference type="NCBI Taxonomy" id="88036"/>
    <lineage>
        <taxon>Eukaryota</taxon>
        <taxon>Viridiplantae</taxon>
        <taxon>Streptophyta</taxon>
        <taxon>Embryophyta</taxon>
        <taxon>Tracheophyta</taxon>
        <taxon>Lycopodiopsida</taxon>
        <taxon>Selaginellales</taxon>
        <taxon>Selaginellaceae</taxon>
        <taxon>Selaginella</taxon>
    </lineage>
</organism>
<dbReference type="Pfam" id="PF08585">
    <property type="entry name" value="RMI1_N_C"/>
    <property type="match status" value="1"/>
</dbReference>
<accession>D8RZY9</accession>
<dbReference type="PANTHER" id="PTHR14790:SF15">
    <property type="entry name" value="RECQ-MEDIATED GENOME INSTABILITY PROTEIN 1"/>
    <property type="match status" value="1"/>
</dbReference>
<feature type="compositionally biased region" description="Polar residues" evidence="4">
    <location>
        <begin position="164"/>
        <end position="174"/>
    </location>
</feature>
<dbReference type="SMART" id="SM01161">
    <property type="entry name" value="DUF1767"/>
    <property type="match status" value="1"/>
</dbReference>
<dbReference type="GO" id="GO:0000712">
    <property type="term" value="P:resolution of meiotic recombination intermediates"/>
    <property type="evidence" value="ECO:0000318"/>
    <property type="project" value="GO_Central"/>
</dbReference>
<gene>
    <name evidence="6" type="ORF">SELMODRAFT_416646</name>
</gene>
<feature type="domain" description="RecQ mediated genome instability protein 1 OB-fold" evidence="5">
    <location>
        <begin position="32"/>
        <end position="144"/>
    </location>
</feature>
<dbReference type="HOGENOM" id="CLU_014468_0_0_1"/>